<keyword evidence="2" id="KW-0547">Nucleotide-binding</keyword>
<evidence type="ECO:0000256" key="6">
    <source>
        <dbReference type="ARBA" id="ARBA00054425"/>
    </source>
</evidence>
<evidence type="ECO:0000256" key="5">
    <source>
        <dbReference type="ARBA" id="ARBA00024247"/>
    </source>
</evidence>
<dbReference type="PANTHER" id="PTHR33359">
    <property type="entry name" value="MOLYBDOPTERIN SYNTHASE SULFUR CARRIER SUBUNIT"/>
    <property type="match status" value="1"/>
</dbReference>
<dbReference type="OrthoDB" id="9801945at2"/>
<comment type="similarity">
    <text evidence="4">Belongs to the MoaD family.</text>
</comment>
<dbReference type="UniPathway" id="UPA00344"/>
<evidence type="ECO:0000313" key="13">
    <source>
        <dbReference type="EMBL" id="RKD73401.1"/>
    </source>
</evidence>
<dbReference type="Proteomes" id="UP000285120">
    <property type="component" value="Unassembled WGS sequence"/>
</dbReference>
<dbReference type="EMBL" id="RAPK01000008">
    <property type="protein sequence ID" value="RKD73401.1"/>
    <property type="molecule type" value="Genomic_DNA"/>
</dbReference>
<dbReference type="InterPro" id="IPR044672">
    <property type="entry name" value="MOCS2A"/>
</dbReference>
<protein>
    <recommendedName>
        <fullName evidence="5">Molybdopterin synthase sulfur carrier subunit</fullName>
    </recommendedName>
    <alternativeName>
        <fullName evidence="11">MPT synthase subunit 1</fullName>
    </alternativeName>
    <alternativeName>
        <fullName evidence="8">Molybdenum cofactor biosynthesis protein D</fullName>
    </alternativeName>
    <alternativeName>
        <fullName evidence="10">Molybdopterin-converting factor small subunit</fullName>
    </alternativeName>
    <alternativeName>
        <fullName evidence="9">Molybdopterin-converting factor subunit 1</fullName>
    </alternativeName>
    <alternativeName>
        <fullName evidence="12">Sulfur carrier protein MoaD</fullName>
    </alternativeName>
</protein>
<keyword evidence="14" id="KW-1185">Reference proteome</keyword>
<gene>
    <name evidence="13" type="ORF">ATL39_1694</name>
</gene>
<name>A0A419V4N1_9BACL</name>
<dbReference type="NCBIfam" id="TIGR01682">
    <property type="entry name" value="moaD"/>
    <property type="match status" value="1"/>
</dbReference>
<evidence type="ECO:0000256" key="4">
    <source>
        <dbReference type="ARBA" id="ARBA00024200"/>
    </source>
</evidence>
<evidence type="ECO:0000256" key="8">
    <source>
        <dbReference type="ARBA" id="ARBA00075076"/>
    </source>
</evidence>
<evidence type="ECO:0000256" key="9">
    <source>
        <dbReference type="ARBA" id="ARBA00076711"/>
    </source>
</evidence>
<reference evidence="13 14" key="1">
    <citation type="submission" date="2018-09" db="EMBL/GenBank/DDBJ databases">
        <title>Genomic Encyclopedia of Archaeal and Bacterial Type Strains, Phase II (KMG-II): from individual species to whole genera.</title>
        <authorList>
            <person name="Goeker M."/>
        </authorList>
    </citation>
    <scope>NUCLEOTIDE SEQUENCE [LARGE SCALE GENOMIC DNA]</scope>
    <source>
        <strain evidence="13 14">DSM 17008</strain>
    </source>
</reference>
<dbReference type="GO" id="GO:1990133">
    <property type="term" value="C:molybdopterin adenylyltransferase complex"/>
    <property type="evidence" value="ECO:0007669"/>
    <property type="project" value="TreeGrafter"/>
</dbReference>
<comment type="caution">
    <text evidence="13">The sequence shown here is derived from an EMBL/GenBank/DDBJ whole genome shotgun (WGS) entry which is preliminary data.</text>
</comment>
<dbReference type="SUPFAM" id="SSF54285">
    <property type="entry name" value="MoaD/ThiS"/>
    <property type="match status" value="1"/>
</dbReference>
<dbReference type="Gene3D" id="3.10.20.30">
    <property type="match status" value="1"/>
</dbReference>
<evidence type="ECO:0000256" key="7">
    <source>
        <dbReference type="ARBA" id="ARBA00063099"/>
    </source>
</evidence>
<dbReference type="InterPro" id="IPR016155">
    <property type="entry name" value="Mopterin_synth/thiamin_S_b"/>
</dbReference>
<evidence type="ECO:0000256" key="3">
    <source>
        <dbReference type="ARBA" id="ARBA00023150"/>
    </source>
</evidence>
<evidence type="ECO:0000256" key="11">
    <source>
        <dbReference type="ARBA" id="ARBA00078020"/>
    </source>
</evidence>
<proteinExistence type="inferred from homology"/>
<evidence type="ECO:0000256" key="2">
    <source>
        <dbReference type="ARBA" id="ARBA00022741"/>
    </source>
</evidence>
<dbReference type="Pfam" id="PF02597">
    <property type="entry name" value="ThiS"/>
    <property type="match status" value="1"/>
</dbReference>
<comment type="subunit">
    <text evidence="7">Heterotetramer of 2 MoaD subunits and 2 MoaE subunits. Forms a stable heterotetrameric complex of 2 MoaD and 2 MoeB during adenylation of MoaD by MoeB. During catalysis MoaD shuttles between the two heterotetrameric complexes.</text>
</comment>
<sequence length="77" mass="8391">MIKVLFFARLQDEAGTEALEAQKAGQTVQEIKAWLKEEYQLSSLDQAMAAVNEEFANNEDTLSDGDTIAFIPPVSGG</sequence>
<organism evidence="13 14">
    <name type="scientific">Sinobaca qinghaiensis</name>
    <dbReference type="NCBI Taxonomy" id="342944"/>
    <lineage>
        <taxon>Bacteria</taxon>
        <taxon>Bacillati</taxon>
        <taxon>Bacillota</taxon>
        <taxon>Bacilli</taxon>
        <taxon>Bacillales</taxon>
        <taxon>Sporolactobacillaceae</taxon>
        <taxon>Sinobaca</taxon>
    </lineage>
</organism>
<dbReference type="GO" id="GO:0000166">
    <property type="term" value="F:nucleotide binding"/>
    <property type="evidence" value="ECO:0007669"/>
    <property type="project" value="UniProtKB-KW"/>
</dbReference>
<dbReference type="InterPro" id="IPR012675">
    <property type="entry name" value="Beta-grasp_dom_sf"/>
</dbReference>
<dbReference type="GO" id="GO:0006777">
    <property type="term" value="P:Mo-molybdopterin cofactor biosynthetic process"/>
    <property type="evidence" value="ECO:0007669"/>
    <property type="project" value="UniProtKB-KW"/>
</dbReference>
<comment type="pathway">
    <text evidence="1">Cofactor biosynthesis; molybdopterin biosynthesis.</text>
</comment>
<evidence type="ECO:0000256" key="12">
    <source>
        <dbReference type="ARBA" id="ARBA00078992"/>
    </source>
</evidence>
<evidence type="ECO:0000313" key="14">
    <source>
        <dbReference type="Proteomes" id="UP000285120"/>
    </source>
</evidence>
<evidence type="ECO:0000256" key="1">
    <source>
        <dbReference type="ARBA" id="ARBA00005046"/>
    </source>
</evidence>
<keyword evidence="3" id="KW-0501">Molybdenum cofactor biosynthesis</keyword>
<dbReference type="RefSeq" id="WP_120192896.1">
    <property type="nucleotide sequence ID" value="NZ_RAPK01000008.1"/>
</dbReference>
<dbReference type="CDD" id="cd00754">
    <property type="entry name" value="Ubl_MoaD"/>
    <property type="match status" value="1"/>
</dbReference>
<dbReference type="FunFam" id="3.10.20.30:FF:000010">
    <property type="entry name" value="Molybdopterin synthase sulfur carrier subunit"/>
    <property type="match status" value="1"/>
</dbReference>
<evidence type="ECO:0000256" key="10">
    <source>
        <dbReference type="ARBA" id="ARBA00077809"/>
    </source>
</evidence>
<dbReference type="PANTHER" id="PTHR33359:SF1">
    <property type="entry name" value="MOLYBDOPTERIN SYNTHASE SULFUR CARRIER SUBUNIT"/>
    <property type="match status" value="1"/>
</dbReference>
<dbReference type="AlphaFoldDB" id="A0A419V4N1"/>
<accession>A0A419V4N1</accession>
<comment type="function">
    <text evidence="6">Involved in sulfur transfer in the conversion of molybdopterin precursor Z to molybdopterin.</text>
</comment>
<dbReference type="InterPro" id="IPR003749">
    <property type="entry name" value="ThiS/MoaD-like"/>
</dbReference>